<comment type="caution">
    <text evidence="2">The sequence shown here is derived from an EMBL/GenBank/DDBJ whole genome shotgun (WGS) entry which is preliminary data.</text>
</comment>
<evidence type="ECO:0000256" key="1">
    <source>
        <dbReference type="SAM" id="MobiDB-lite"/>
    </source>
</evidence>
<feature type="compositionally biased region" description="Polar residues" evidence="1">
    <location>
        <begin position="172"/>
        <end position="188"/>
    </location>
</feature>
<evidence type="ECO:0000313" key="2">
    <source>
        <dbReference type="EMBL" id="KAF5314772.1"/>
    </source>
</evidence>
<feature type="compositionally biased region" description="Basic and acidic residues" evidence="1">
    <location>
        <begin position="226"/>
        <end position="247"/>
    </location>
</feature>
<dbReference type="Proteomes" id="UP000541558">
    <property type="component" value="Unassembled WGS sequence"/>
</dbReference>
<keyword evidence="3" id="KW-1185">Reference proteome</keyword>
<feature type="compositionally biased region" description="Polar residues" evidence="1">
    <location>
        <begin position="1"/>
        <end position="15"/>
    </location>
</feature>
<dbReference type="EMBL" id="JAACJK010000221">
    <property type="protein sequence ID" value="KAF5314772.1"/>
    <property type="molecule type" value="Genomic_DNA"/>
</dbReference>
<proteinExistence type="predicted"/>
<accession>A0A8H5EWD8</accession>
<name>A0A8H5EWD8_9AGAR</name>
<dbReference type="AlphaFoldDB" id="A0A8H5EWD8"/>
<organism evidence="2 3">
    <name type="scientific">Ephemerocybe angulata</name>
    <dbReference type="NCBI Taxonomy" id="980116"/>
    <lineage>
        <taxon>Eukaryota</taxon>
        <taxon>Fungi</taxon>
        <taxon>Dikarya</taxon>
        <taxon>Basidiomycota</taxon>
        <taxon>Agaricomycotina</taxon>
        <taxon>Agaricomycetes</taxon>
        <taxon>Agaricomycetidae</taxon>
        <taxon>Agaricales</taxon>
        <taxon>Agaricineae</taxon>
        <taxon>Psathyrellaceae</taxon>
        <taxon>Ephemerocybe</taxon>
    </lineage>
</organism>
<gene>
    <name evidence="2" type="ORF">D9611_007154</name>
</gene>
<feature type="compositionally biased region" description="Low complexity" evidence="1">
    <location>
        <begin position="149"/>
        <end position="162"/>
    </location>
</feature>
<feature type="compositionally biased region" description="Polar residues" evidence="1">
    <location>
        <begin position="292"/>
        <end position="301"/>
    </location>
</feature>
<reference evidence="2 3" key="1">
    <citation type="journal article" date="2020" name="ISME J.">
        <title>Uncovering the hidden diversity of litter-decomposition mechanisms in mushroom-forming fungi.</title>
        <authorList>
            <person name="Floudas D."/>
            <person name="Bentzer J."/>
            <person name="Ahren D."/>
            <person name="Johansson T."/>
            <person name="Persson P."/>
            <person name="Tunlid A."/>
        </authorList>
    </citation>
    <scope>NUCLEOTIDE SEQUENCE [LARGE SCALE GENOMIC DNA]</scope>
    <source>
        <strain evidence="2 3">CBS 175.51</strain>
    </source>
</reference>
<feature type="compositionally biased region" description="Low complexity" evidence="1">
    <location>
        <begin position="206"/>
        <end position="219"/>
    </location>
</feature>
<protein>
    <submittedName>
        <fullName evidence="2">Uncharacterized protein</fullName>
    </submittedName>
</protein>
<sequence>MPAISFSNLPPSNTPAGGRLAQTKKLPTKPIGTTIFQATVRNAVTETGIVGTFPSRSQPNSRQNETMPSSNRQGPRPAPSPAKSSTSALRHSTDSQDSPGRVARGAQETCQPQWDAGPISANNRNPPKNPQAGNAHKASSSGKVQAVTPRPDSSRSQPRQSQGVPVARAPSLNPTRPRSRNSFQSSRFKSPGWSAKPAKVQPPAPSTSRSRPTTHPFPSKRAGKRGRSDTLGSKENESRPGDQHDRPASTGSNASRRKTKKQKGSAAGPSGIPRVKPISPGSGKAAEAVAGPSSSAVTPQASKPLRSSLPFSNAPAVARPDLVRTKVSYNVTVNNSISGATPSSSQRATTGAGTALSLPASAASKMLPSALSSHAPLLTSPGAKESEPPTLTHKYRCLYHRTGSSEASLVRCQARYTDGDSALAHITEEHITHFVASGHNNSGCRIWVKCGVIATHGFGKGGILKECKCRCDLLELRDHLRIVHGMKYIPDSVRLPCCDQLIKARDVKEHVATKACAKAYFPGWVMAEVNRPWRNVRSNTAVAWLCNLLQLHKIPLHLQ</sequence>
<evidence type="ECO:0000313" key="3">
    <source>
        <dbReference type="Proteomes" id="UP000541558"/>
    </source>
</evidence>
<feature type="compositionally biased region" description="Polar residues" evidence="1">
    <location>
        <begin position="54"/>
        <end position="73"/>
    </location>
</feature>
<feature type="region of interest" description="Disordered" evidence="1">
    <location>
        <begin position="1"/>
        <end position="31"/>
    </location>
</feature>
<feature type="region of interest" description="Disordered" evidence="1">
    <location>
        <begin position="47"/>
        <end position="313"/>
    </location>
</feature>